<dbReference type="EMDB" id="EMD-13936"/>
<evidence type="ECO:0000256" key="2">
    <source>
        <dbReference type="ARBA" id="ARBA00022980"/>
    </source>
</evidence>
<protein>
    <recommendedName>
        <fullName evidence="4">60S ribosomal protein L20</fullName>
    </recommendedName>
</protein>
<dbReference type="STRING" id="284813.Q8SRD7"/>
<evidence type="ECO:0000256" key="4">
    <source>
        <dbReference type="PIRNR" id="PIRNR002190"/>
    </source>
</evidence>
<dbReference type="SUPFAM" id="SSF160374">
    <property type="entry name" value="RplX-like"/>
    <property type="match status" value="1"/>
</dbReference>
<reference evidence="6 7" key="2">
    <citation type="journal article" date="2009" name="BMC Genomics">
        <title>Identification of transcriptional signals in Encephalitozoon cuniculi widespread among Microsporidia phylum: support for accurate structural genome annotation.</title>
        <authorList>
            <person name="Peyretaillade E."/>
            <person name="Goncalves O."/>
            <person name="Terrat S."/>
            <person name="Dugat-Bony E."/>
            <person name="Wincker P."/>
            <person name="Cornman R.S."/>
            <person name="Evans J.D."/>
            <person name="Delbac F."/>
            <person name="Peyret P."/>
        </authorList>
    </citation>
    <scope>NUCLEOTIDE SEQUENCE [LARGE SCALE GENOMIC DNA]</scope>
    <source>
        <strain evidence="6 7">GB-M1</strain>
    </source>
</reference>
<name>Q8SRD7_ENCCU</name>
<comment type="similarity">
    <text evidence="1 4">Belongs to the eukaryotic ribosomal protein eL20 family.</text>
</comment>
<dbReference type="Gene3D" id="3.10.20.10">
    <property type="match status" value="2"/>
</dbReference>
<evidence type="ECO:0000313" key="6">
    <source>
        <dbReference type="EMBL" id="CAD26365.2"/>
    </source>
</evidence>
<dbReference type="Proteomes" id="UP000000819">
    <property type="component" value="Chromosome VIII"/>
</dbReference>
<keyword evidence="7" id="KW-1185">Reference proteome</keyword>
<keyword evidence="2 4" id="KW-0689">Ribosomal protein</keyword>
<keyword evidence="8" id="KW-0002">3D-structure</keyword>
<dbReference type="RefSeq" id="NP_597189.2">
    <property type="nucleotide sequence ID" value="NM_001041798.2"/>
</dbReference>
<accession>Q8SRD7</accession>
<dbReference type="InterPro" id="IPR028877">
    <property type="entry name" value="Ribosomal_eL20"/>
</dbReference>
<evidence type="ECO:0000256" key="1">
    <source>
        <dbReference type="ARBA" id="ARBA00009362"/>
    </source>
</evidence>
<dbReference type="GO" id="GO:0006412">
    <property type="term" value="P:translation"/>
    <property type="evidence" value="ECO:0007669"/>
    <property type="project" value="InterPro"/>
</dbReference>
<dbReference type="OrthoDB" id="1294322at2759"/>
<reference evidence="8" key="3">
    <citation type="journal article" date="2022" name="Nat. Commun.">
        <title>Adaptation to genome decay in the structure of the smallest eukaryotic ribosome.</title>
        <authorList>
            <person name="Nicholson D."/>
            <person name="Salamina M."/>
            <person name="Panek J."/>
            <person name="Helena-Bueno K."/>
            <person name="Brown C.R."/>
            <person name="Hirt R.P."/>
            <person name="Ranson N.A."/>
            <person name="Melnikov S.V."/>
        </authorList>
    </citation>
    <scope>STRUCTURE BY ELECTRON MICROSCOPY (2.70 ANGSTROMS)</scope>
</reference>
<dbReference type="FunCoup" id="Q8SRD7">
    <property type="interactions" value="186"/>
</dbReference>
<keyword evidence="3 4" id="KW-0687">Ribonucleoprotein</keyword>
<dbReference type="GeneID" id="859611"/>
<dbReference type="GO" id="GO:1990904">
    <property type="term" value="C:ribonucleoprotein complex"/>
    <property type="evidence" value="ECO:0007669"/>
    <property type="project" value="UniProtKB-KW"/>
</dbReference>
<dbReference type="PIRSF" id="PIRSF002190">
    <property type="entry name" value="Ribosomal_L18a"/>
    <property type="match status" value="1"/>
</dbReference>
<proteinExistence type="evidence at protein level"/>
<dbReference type="VEuPathDB" id="MicrosporidiaDB:ECU08_0600i"/>
<dbReference type="EMBL" id="AL590448">
    <property type="protein sequence ID" value="CAD26365.2"/>
    <property type="molecule type" value="Genomic_DNA"/>
</dbReference>
<evidence type="ECO:0007829" key="8">
    <source>
        <dbReference type="PDB" id="7QEP"/>
    </source>
</evidence>
<dbReference type="KEGG" id="ecu:ECU08_0600i"/>
<dbReference type="InterPro" id="IPR023573">
    <property type="entry name" value="Ribosomal_eL20_dom"/>
</dbReference>
<dbReference type="GO" id="GO:0003735">
    <property type="term" value="F:structural constituent of ribosome"/>
    <property type="evidence" value="ECO:0007669"/>
    <property type="project" value="InterPro"/>
</dbReference>
<dbReference type="HAMAP" id="MF_00273">
    <property type="entry name" value="Ribosomal_eL20"/>
    <property type="match status" value="1"/>
</dbReference>
<dbReference type="GO" id="GO:0005840">
    <property type="term" value="C:ribosome"/>
    <property type="evidence" value="ECO:0007669"/>
    <property type="project" value="UniProtKB-KW"/>
</dbReference>
<dbReference type="AlphaFoldDB" id="Q8SRD7"/>
<gene>
    <name evidence="6" type="ordered locus">ECU08_0600i</name>
</gene>
<feature type="domain" description="Large ribosomal subunit protein eL20" evidence="5">
    <location>
        <begin position="22"/>
        <end position="143"/>
    </location>
</feature>
<reference evidence="6 7" key="1">
    <citation type="journal article" date="2001" name="Nature">
        <title>Genome sequence and gene compaction of the eukaryote parasite Encephalitozoon cuniculi.</title>
        <authorList>
            <person name="Katinka M.D."/>
            <person name="Duprat S."/>
            <person name="Cornillot E."/>
            <person name="Metenier G."/>
            <person name="Thomarat F."/>
            <person name="Prensier G."/>
            <person name="Barbe V."/>
            <person name="Peyretaillade E."/>
            <person name="Brottier P."/>
            <person name="Wincker P."/>
            <person name="Delbac F."/>
            <person name="El Alaoui H."/>
            <person name="Peyret P."/>
            <person name="Saurin W."/>
            <person name="Gouy M."/>
            <person name="Weissenbach J."/>
            <person name="Vivares C.P."/>
        </authorList>
    </citation>
    <scope>NUCLEOTIDE SEQUENCE [LARGE SCALE GENOMIC DNA]</scope>
    <source>
        <strain evidence="6 7">GB-M1</strain>
    </source>
</reference>
<evidence type="ECO:0000256" key="3">
    <source>
        <dbReference type="ARBA" id="ARBA00023274"/>
    </source>
</evidence>
<organism evidence="6 7">
    <name type="scientific">Encephalitozoon cuniculi (strain GB-M1)</name>
    <name type="common">Microsporidian parasite</name>
    <dbReference type="NCBI Taxonomy" id="284813"/>
    <lineage>
        <taxon>Eukaryota</taxon>
        <taxon>Fungi</taxon>
        <taxon>Fungi incertae sedis</taxon>
        <taxon>Microsporidia</taxon>
        <taxon>Unikaryonidae</taxon>
        <taxon>Encephalitozoon</taxon>
    </lineage>
</organism>
<dbReference type="InParanoid" id="Q8SRD7"/>
<dbReference type="InterPro" id="IPR021138">
    <property type="entry name" value="Ribosomal_eL20_eukaryotes"/>
</dbReference>
<evidence type="ECO:0000313" key="7">
    <source>
        <dbReference type="Proteomes" id="UP000000819"/>
    </source>
</evidence>
<dbReference type="Pfam" id="PF01775">
    <property type="entry name" value="Ribosomal_L18A"/>
    <property type="match status" value="1"/>
</dbReference>
<sequence>MKPETSRQAAFSKVNMTIPMTKEYRIHGSAMPTEDNPRPQVFVGTIFTKNHVFAKAKFFKILEKKYKIKATKGLIIDCKEIPEPSFKEVQNYGIRFVYRSRSGVHNAYKECRAISKCWAIDHVLRELAGRQKLKRSAVDIISVDVVPVESLKRAKTIEFADENVEFPIFTKIVNTKSLLIPSEYNPSD</sequence>
<dbReference type="PDB" id="7QEP">
    <property type="method" value="EM"/>
    <property type="resolution" value="2.70 A"/>
    <property type="chains" value="N0=1-188"/>
</dbReference>
<dbReference type="HOGENOM" id="CLU_080773_2_0_1"/>
<evidence type="ECO:0000259" key="5">
    <source>
        <dbReference type="Pfam" id="PF01775"/>
    </source>
</evidence>
<dbReference type="PANTHER" id="PTHR10052">
    <property type="entry name" value="60S RIBOSOMAL PROTEIN L18A"/>
    <property type="match status" value="1"/>
</dbReference>